<organism evidence="8 9">
    <name type="scientific">Actinomadura sediminis</name>
    <dbReference type="NCBI Taxonomy" id="1038904"/>
    <lineage>
        <taxon>Bacteria</taxon>
        <taxon>Bacillati</taxon>
        <taxon>Actinomycetota</taxon>
        <taxon>Actinomycetes</taxon>
        <taxon>Streptosporangiales</taxon>
        <taxon>Thermomonosporaceae</taxon>
        <taxon>Actinomadura</taxon>
    </lineage>
</organism>
<gene>
    <name evidence="8" type="ORF">ACFQ11_08695</name>
</gene>
<evidence type="ECO:0000256" key="5">
    <source>
        <dbReference type="SAM" id="MobiDB-lite"/>
    </source>
</evidence>
<sequence>MRVLMTCLPVEAHFNTLVPLAWALQAAGHQVHVAVKPKLVGRVTAAGLTAVPVGTGDEHAALLGRLGGDLVEYYAGIDFTGELDETAEKVLSDNDVLTGTFYALVSDDRFIRELADYAAFWRPSLIVWEQFTFAGAVVGAAMDVPHCRLVWCPDLFYRMRRKVAAALDTRPPWLRDDALRDWLEAAVAEHGGAFDDDLLFGQCQVELSPPEMRLPTPRPVIPARYVPYNGTSVVPAWLREPPRRPRVALTMGITARGGDYADPVDVKGVLKELAELDVEVVATLGEAEQAEVGPMPDRVRFVDFVPLRVLLPTCDAIVHHGGTGTWASALEAGVPQLISTSLWDNVYRGRQLAELGAGVYLRPDEATPAAVRETVASMLADDGYRAAARAVRESMRRQPPPSGIVPQLEDFAKSPQGPPG</sequence>
<dbReference type="InterPro" id="IPR030953">
    <property type="entry name" value="Glycosyl_450act"/>
</dbReference>
<evidence type="ECO:0000313" key="9">
    <source>
        <dbReference type="Proteomes" id="UP001596972"/>
    </source>
</evidence>
<evidence type="ECO:0000256" key="2">
    <source>
        <dbReference type="ARBA" id="ARBA00022676"/>
    </source>
</evidence>
<reference evidence="9" key="1">
    <citation type="journal article" date="2019" name="Int. J. Syst. Evol. Microbiol.">
        <title>The Global Catalogue of Microorganisms (GCM) 10K type strain sequencing project: providing services to taxonomists for standard genome sequencing and annotation.</title>
        <authorList>
            <consortium name="The Broad Institute Genomics Platform"/>
            <consortium name="The Broad Institute Genome Sequencing Center for Infectious Disease"/>
            <person name="Wu L."/>
            <person name="Ma J."/>
        </authorList>
    </citation>
    <scope>NUCLEOTIDE SEQUENCE [LARGE SCALE GENOMIC DNA]</scope>
    <source>
        <strain evidence="9">JCM 31202</strain>
    </source>
</reference>
<dbReference type="InterPro" id="IPR010610">
    <property type="entry name" value="EryCIII-like_C"/>
</dbReference>
<dbReference type="PANTHER" id="PTHR48050">
    <property type="entry name" value="STEROL 3-BETA-GLUCOSYLTRANSFERASE"/>
    <property type="match status" value="1"/>
</dbReference>
<dbReference type="InterPro" id="IPR050426">
    <property type="entry name" value="Glycosyltransferase_28"/>
</dbReference>
<keyword evidence="9" id="KW-1185">Reference proteome</keyword>
<keyword evidence="2" id="KW-0328">Glycosyltransferase</keyword>
<dbReference type="EMBL" id="JBHTJA010000011">
    <property type="protein sequence ID" value="MFD0900464.1"/>
    <property type="molecule type" value="Genomic_DNA"/>
</dbReference>
<dbReference type="CDD" id="cd03784">
    <property type="entry name" value="GT1_Gtf-like"/>
    <property type="match status" value="1"/>
</dbReference>
<comment type="caution">
    <text evidence="8">The sequence shown here is derived from an EMBL/GenBank/DDBJ whole genome shotgun (WGS) entry which is preliminary data.</text>
</comment>
<evidence type="ECO:0000256" key="3">
    <source>
        <dbReference type="ARBA" id="ARBA00022679"/>
    </source>
</evidence>
<dbReference type="NCBIfam" id="TIGR04516">
    <property type="entry name" value="glycosyl_450act"/>
    <property type="match status" value="1"/>
</dbReference>
<evidence type="ECO:0000259" key="7">
    <source>
        <dbReference type="Pfam" id="PF21036"/>
    </source>
</evidence>
<dbReference type="Pfam" id="PF21036">
    <property type="entry name" value="EryCIII-like_N"/>
    <property type="match status" value="1"/>
</dbReference>
<evidence type="ECO:0000256" key="1">
    <source>
        <dbReference type="ARBA" id="ARBA00006962"/>
    </source>
</evidence>
<accession>A0ABW3EPH3</accession>
<evidence type="ECO:0000256" key="4">
    <source>
        <dbReference type="ARBA" id="ARBA00023194"/>
    </source>
</evidence>
<dbReference type="SUPFAM" id="SSF53756">
    <property type="entry name" value="UDP-Glycosyltransferase/glycogen phosphorylase"/>
    <property type="match status" value="1"/>
</dbReference>
<evidence type="ECO:0000313" key="8">
    <source>
        <dbReference type="EMBL" id="MFD0900464.1"/>
    </source>
</evidence>
<keyword evidence="4" id="KW-0045">Antibiotic biosynthesis</keyword>
<dbReference type="PANTHER" id="PTHR48050:SF13">
    <property type="entry name" value="STEROL 3-BETA-GLUCOSYLTRANSFERASE UGT80A2"/>
    <property type="match status" value="1"/>
</dbReference>
<name>A0ABW3EPH3_9ACTN</name>
<dbReference type="Gene3D" id="3.40.50.2000">
    <property type="entry name" value="Glycogen Phosphorylase B"/>
    <property type="match status" value="2"/>
</dbReference>
<feature type="domain" description="Erythromycin biosynthesis protein CIII-like N-terminal" evidence="7">
    <location>
        <begin position="22"/>
        <end position="252"/>
    </location>
</feature>
<dbReference type="InterPro" id="IPR002213">
    <property type="entry name" value="UDP_glucos_trans"/>
</dbReference>
<feature type="region of interest" description="Disordered" evidence="5">
    <location>
        <begin position="393"/>
        <end position="420"/>
    </location>
</feature>
<dbReference type="Pfam" id="PF06722">
    <property type="entry name" value="EryCIII-like_C"/>
    <property type="match status" value="1"/>
</dbReference>
<dbReference type="Proteomes" id="UP001596972">
    <property type="component" value="Unassembled WGS sequence"/>
</dbReference>
<dbReference type="InterPro" id="IPR048284">
    <property type="entry name" value="EryCIII-like_N"/>
</dbReference>
<protein>
    <submittedName>
        <fullName evidence="8">Activator-dependent family glycosyltransferase</fullName>
    </submittedName>
</protein>
<comment type="similarity">
    <text evidence="1">Belongs to the glycosyltransferase 28 family.</text>
</comment>
<evidence type="ECO:0000259" key="6">
    <source>
        <dbReference type="Pfam" id="PF06722"/>
    </source>
</evidence>
<dbReference type="RefSeq" id="WP_378297467.1">
    <property type="nucleotide sequence ID" value="NZ_JBHTJA010000011.1"/>
</dbReference>
<feature type="domain" description="Erythromycin biosynthesis protein CIII-like C-terminal" evidence="6">
    <location>
        <begin position="269"/>
        <end position="410"/>
    </location>
</feature>
<keyword evidence="3" id="KW-0808">Transferase</keyword>
<proteinExistence type="inferred from homology"/>